<dbReference type="SUPFAM" id="SSF55874">
    <property type="entry name" value="ATPase domain of HSP90 chaperone/DNA topoisomerase II/histidine kinase"/>
    <property type="match status" value="1"/>
</dbReference>
<evidence type="ECO:0000256" key="6">
    <source>
        <dbReference type="ARBA" id="ARBA00022969"/>
    </source>
</evidence>
<dbReference type="NCBIfam" id="TIGR01925">
    <property type="entry name" value="spIIAB"/>
    <property type="match status" value="1"/>
</dbReference>
<dbReference type="GO" id="GO:0005524">
    <property type="term" value="F:ATP binding"/>
    <property type="evidence" value="ECO:0007669"/>
    <property type="project" value="UniProtKB-KW"/>
</dbReference>
<dbReference type="AlphaFoldDB" id="A0A562JHW8"/>
<dbReference type="PANTHER" id="PTHR35526">
    <property type="entry name" value="ANTI-SIGMA-F FACTOR RSBW-RELATED"/>
    <property type="match status" value="1"/>
</dbReference>
<dbReference type="PANTHER" id="PTHR35526:SF3">
    <property type="entry name" value="ANTI-SIGMA-F FACTOR RSBW"/>
    <property type="match status" value="1"/>
</dbReference>
<evidence type="ECO:0000313" key="8">
    <source>
        <dbReference type="EMBL" id="TWH82751.1"/>
    </source>
</evidence>
<evidence type="ECO:0000256" key="3">
    <source>
        <dbReference type="ARBA" id="ARBA00022741"/>
    </source>
</evidence>
<dbReference type="GO" id="GO:0030435">
    <property type="term" value="P:sporulation resulting in formation of a cellular spore"/>
    <property type="evidence" value="ECO:0007669"/>
    <property type="project" value="UniProtKB-KW"/>
</dbReference>
<dbReference type="GO" id="GO:0042174">
    <property type="term" value="P:negative regulation of sporulation resulting in formation of a cellular spore"/>
    <property type="evidence" value="ECO:0007669"/>
    <property type="project" value="InterPro"/>
</dbReference>
<evidence type="ECO:0000259" key="7">
    <source>
        <dbReference type="SMART" id="SM00387"/>
    </source>
</evidence>
<dbReference type="OrthoDB" id="9768808at2"/>
<dbReference type="GO" id="GO:0004674">
    <property type="term" value="F:protein serine/threonine kinase activity"/>
    <property type="evidence" value="ECO:0007669"/>
    <property type="project" value="UniProtKB-KW"/>
</dbReference>
<name>A0A562JHW8_9FIRM</name>
<dbReference type="RefSeq" id="WP_145080881.1">
    <property type="nucleotide sequence ID" value="NZ_DAMBUX010000023.1"/>
</dbReference>
<evidence type="ECO:0000256" key="1">
    <source>
        <dbReference type="ARBA" id="ARBA00022527"/>
    </source>
</evidence>
<dbReference type="Proteomes" id="UP000315343">
    <property type="component" value="Unassembled WGS sequence"/>
</dbReference>
<dbReference type="GO" id="GO:0016989">
    <property type="term" value="F:sigma factor antagonist activity"/>
    <property type="evidence" value="ECO:0007669"/>
    <property type="project" value="InterPro"/>
</dbReference>
<organism evidence="8 9">
    <name type="scientific">Sedimentibacter saalensis</name>
    <dbReference type="NCBI Taxonomy" id="130788"/>
    <lineage>
        <taxon>Bacteria</taxon>
        <taxon>Bacillati</taxon>
        <taxon>Bacillota</taxon>
        <taxon>Tissierellia</taxon>
        <taxon>Sedimentibacter</taxon>
    </lineage>
</organism>
<protein>
    <submittedName>
        <fullName evidence="8">Stage II sporulation protein AB (Anti-sigma F factor)</fullName>
    </submittedName>
</protein>
<keyword evidence="4" id="KW-0418">Kinase</keyword>
<dbReference type="Pfam" id="PF13581">
    <property type="entry name" value="HATPase_c_2"/>
    <property type="match status" value="1"/>
</dbReference>
<feature type="domain" description="Histidine kinase/HSP90-like ATPase" evidence="7">
    <location>
        <begin position="36"/>
        <end position="140"/>
    </location>
</feature>
<proteinExistence type="inferred from homology"/>
<evidence type="ECO:0000256" key="4">
    <source>
        <dbReference type="ARBA" id="ARBA00022777"/>
    </source>
</evidence>
<sequence>MQNNYVFIKIPSFSTNESFARAAVAAFCSSLNPTIEEISDIKTAVSEAVTNAIIHGYEDEVGDIEIQCRIKGQMVEIIIEDFGCGIVNVEKAKEPLYTTKPELERSGMGFAVMETFMDELIVLSEKDVGTKVIMRKTINSRK</sequence>
<gene>
    <name evidence="8" type="ORF">LY60_01057</name>
</gene>
<dbReference type="HAMAP" id="MF_00637">
    <property type="entry name" value="Anti_sigma_F"/>
    <property type="match status" value="1"/>
</dbReference>
<evidence type="ECO:0000256" key="5">
    <source>
        <dbReference type="ARBA" id="ARBA00022840"/>
    </source>
</evidence>
<dbReference type="InterPro" id="IPR036890">
    <property type="entry name" value="HATPase_C_sf"/>
</dbReference>
<keyword evidence="6" id="KW-0749">Sporulation</keyword>
<dbReference type="InterPro" id="IPR003594">
    <property type="entry name" value="HATPase_dom"/>
</dbReference>
<keyword evidence="5" id="KW-0067">ATP-binding</keyword>
<accession>A0A562JHW8</accession>
<dbReference type="SMART" id="SM00387">
    <property type="entry name" value="HATPase_c"/>
    <property type="match status" value="1"/>
</dbReference>
<keyword evidence="9" id="KW-1185">Reference proteome</keyword>
<evidence type="ECO:0000313" key="9">
    <source>
        <dbReference type="Proteomes" id="UP000315343"/>
    </source>
</evidence>
<dbReference type="InterPro" id="IPR010194">
    <property type="entry name" value="Anti-sigma_F"/>
</dbReference>
<keyword evidence="1" id="KW-0723">Serine/threonine-protein kinase</keyword>
<dbReference type="InterPro" id="IPR050267">
    <property type="entry name" value="Anti-sigma-factor_SerPK"/>
</dbReference>
<comment type="caution">
    <text evidence="8">The sequence shown here is derived from an EMBL/GenBank/DDBJ whole genome shotgun (WGS) entry which is preliminary data.</text>
</comment>
<reference evidence="8 9" key="1">
    <citation type="submission" date="2019-07" db="EMBL/GenBank/DDBJ databases">
        <title>Genomic Encyclopedia of Type Strains, Phase I: the one thousand microbial genomes (KMG-I) project.</title>
        <authorList>
            <person name="Kyrpides N."/>
        </authorList>
    </citation>
    <scope>NUCLEOTIDE SEQUENCE [LARGE SCALE GENOMIC DNA]</scope>
    <source>
        <strain evidence="8 9">DSM 13558</strain>
    </source>
</reference>
<evidence type="ECO:0000256" key="2">
    <source>
        <dbReference type="ARBA" id="ARBA00022679"/>
    </source>
</evidence>
<keyword evidence="2" id="KW-0808">Transferase</keyword>
<dbReference type="EMBL" id="VLKH01000002">
    <property type="protein sequence ID" value="TWH82751.1"/>
    <property type="molecule type" value="Genomic_DNA"/>
</dbReference>
<dbReference type="Gene3D" id="3.30.565.10">
    <property type="entry name" value="Histidine kinase-like ATPase, C-terminal domain"/>
    <property type="match status" value="1"/>
</dbReference>
<keyword evidence="3" id="KW-0547">Nucleotide-binding</keyword>